<protein>
    <submittedName>
        <fullName evidence="1">Uncharacterized protein</fullName>
    </submittedName>
</protein>
<proteinExistence type="predicted"/>
<organism evidence="1 2">
    <name type="scientific">Amazona aestiva</name>
    <name type="common">Blue-fronted Amazon parrot</name>
    <dbReference type="NCBI Taxonomy" id="12930"/>
    <lineage>
        <taxon>Eukaryota</taxon>
        <taxon>Metazoa</taxon>
        <taxon>Chordata</taxon>
        <taxon>Craniata</taxon>
        <taxon>Vertebrata</taxon>
        <taxon>Euteleostomi</taxon>
        <taxon>Archelosauria</taxon>
        <taxon>Archosauria</taxon>
        <taxon>Dinosauria</taxon>
        <taxon>Saurischia</taxon>
        <taxon>Theropoda</taxon>
        <taxon>Coelurosauria</taxon>
        <taxon>Aves</taxon>
        <taxon>Neognathae</taxon>
        <taxon>Neoaves</taxon>
        <taxon>Telluraves</taxon>
        <taxon>Australaves</taxon>
        <taxon>Psittaciformes</taxon>
        <taxon>Psittacidae</taxon>
        <taxon>Amazona</taxon>
    </lineage>
</organism>
<sequence length="77" mass="8696">MSLSWSTRGLSFTKQIVFLLDSKLERFSILSSIYEYLLLYESHVAQAGFAAEAEKKSLMLNKNVLKVINPIRLSSGL</sequence>
<dbReference type="EMBL" id="LMAW01000084">
    <property type="protein sequence ID" value="KQL60844.1"/>
    <property type="molecule type" value="Genomic_DNA"/>
</dbReference>
<reference evidence="1 2" key="1">
    <citation type="submission" date="2015-10" db="EMBL/GenBank/DDBJ databases">
        <authorList>
            <person name="Gilbert D.G."/>
        </authorList>
    </citation>
    <scope>NUCLEOTIDE SEQUENCE [LARGE SCALE GENOMIC DNA]</scope>
    <source>
        <strain evidence="1">FVVF132</strain>
    </source>
</reference>
<dbReference type="Proteomes" id="UP000051836">
    <property type="component" value="Unassembled WGS sequence"/>
</dbReference>
<accession>A0A0Q3XB02</accession>
<gene>
    <name evidence="1" type="ORF">AAES_04296</name>
</gene>
<name>A0A0Q3XB02_AMAAE</name>
<evidence type="ECO:0000313" key="1">
    <source>
        <dbReference type="EMBL" id="KQL60844.1"/>
    </source>
</evidence>
<evidence type="ECO:0000313" key="2">
    <source>
        <dbReference type="Proteomes" id="UP000051836"/>
    </source>
</evidence>
<dbReference type="AlphaFoldDB" id="A0A0Q3XB02"/>
<comment type="caution">
    <text evidence="1">The sequence shown here is derived from an EMBL/GenBank/DDBJ whole genome shotgun (WGS) entry which is preliminary data.</text>
</comment>
<keyword evidence="2" id="KW-1185">Reference proteome</keyword>